<proteinExistence type="predicted"/>
<organism evidence="1 2">
    <name type="scientific">Formosimonas limnophila</name>
    <dbReference type="NCBI Taxonomy" id="1384487"/>
    <lineage>
        <taxon>Bacteria</taxon>
        <taxon>Pseudomonadati</taxon>
        <taxon>Pseudomonadota</taxon>
        <taxon>Betaproteobacteria</taxon>
        <taxon>Burkholderiales</taxon>
        <taxon>Burkholderiaceae</taxon>
        <taxon>Formosimonas</taxon>
    </lineage>
</organism>
<dbReference type="EMBL" id="BMZG01000011">
    <property type="protein sequence ID" value="GHA78188.1"/>
    <property type="molecule type" value="Genomic_DNA"/>
</dbReference>
<reference evidence="1" key="2">
    <citation type="submission" date="2020-09" db="EMBL/GenBank/DDBJ databases">
        <authorList>
            <person name="Sun Q."/>
            <person name="Kim S."/>
        </authorList>
    </citation>
    <scope>NUCLEOTIDE SEQUENCE</scope>
    <source>
        <strain evidence="1">KCTC 32501</strain>
    </source>
</reference>
<evidence type="ECO:0000313" key="1">
    <source>
        <dbReference type="EMBL" id="GHA78188.1"/>
    </source>
</evidence>
<sequence>MHTYLGDDYGFDRSALLLKASDQIDADTVIAKLKRDVPVLDILPNGSINLYGSRDGLDKLTFILQIANIAIEI</sequence>
<comment type="caution">
    <text evidence="1">The sequence shown here is derived from an EMBL/GenBank/DDBJ whole genome shotgun (WGS) entry which is preliminary data.</text>
</comment>
<gene>
    <name evidence="1" type="ORF">GCM10009007_18940</name>
</gene>
<evidence type="ECO:0000313" key="2">
    <source>
        <dbReference type="Proteomes" id="UP000614287"/>
    </source>
</evidence>
<reference evidence="1" key="1">
    <citation type="journal article" date="2014" name="Int. J. Syst. Evol. Microbiol.">
        <title>Complete genome sequence of Corynebacterium casei LMG S-19264T (=DSM 44701T), isolated from a smear-ripened cheese.</title>
        <authorList>
            <consortium name="US DOE Joint Genome Institute (JGI-PGF)"/>
            <person name="Walter F."/>
            <person name="Albersmeier A."/>
            <person name="Kalinowski J."/>
            <person name="Ruckert C."/>
        </authorList>
    </citation>
    <scope>NUCLEOTIDE SEQUENCE</scope>
    <source>
        <strain evidence="1">KCTC 32501</strain>
    </source>
</reference>
<dbReference type="Proteomes" id="UP000614287">
    <property type="component" value="Unassembled WGS sequence"/>
</dbReference>
<keyword evidence="2" id="KW-1185">Reference proteome</keyword>
<dbReference type="AlphaFoldDB" id="A0A8J3FZ25"/>
<protein>
    <submittedName>
        <fullName evidence="1">Uncharacterized protein</fullName>
    </submittedName>
</protein>
<accession>A0A8J3FZ25</accession>
<name>A0A8J3FZ25_9BURK</name>